<dbReference type="EMBL" id="KK114195">
    <property type="protein sequence ID" value="KFM61880.1"/>
    <property type="molecule type" value="Genomic_DNA"/>
</dbReference>
<reference evidence="2 3" key="1">
    <citation type="submission" date="2013-11" db="EMBL/GenBank/DDBJ databases">
        <title>Genome sequencing of Stegodyphus mimosarum.</title>
        <authorList>
            <person name="Bechsgaard J."/>
        </authorList>
    </citation>
    <scope>NUCLEOTIDE SEQUENCE [LARGE SCALE GENOMIC DNA]</scope>
</reference>
<dbReference type="STRING" id="407821.A0A087T9U1"/>
<dbReference type="InterPro" id="IPR029526">
    <property type="entry name" value="PGBD"/>
</dbReference>
<proteinExistence type="predicted"/>
<dbReference type="AlphaFoldDB" id="A0A087T9U1"/>
<feature type="non-terminal residue" evidence="2">
    <location>
        <position position="87"/>
    </location>
</feature>
<dbReference type="Proteomes" id="UP000054359">
    <property type="component" value="Unassembled WGS sequence"/>
</dbReference>
<name>A0A087T9U1_STEMI</name>
<gene>
    <name evidence="2" type="ORF">X975_18592</name>
</gene>
<feature type="domain" description="PiggyBac transposable element-derived protein" evidence="1">
    <location>
        <begin position="10"/>
        <end position="64"/>
    </location>
</feature>
<evidence type="ECO:0000313" key="2">
    <source>
        <dbReference type="EMBL" id="KFM61880.1"/>
    </source>
</evidence>
<evidence type="ECO:0000259" key="1">
    <source>
        <dbReference type="Pfam" id="PF13843"/>
    </source>
</evidence>
<sequence length="87" mass="10204">MHNPSRELEIGSEKPDVVANYNANMGYVDFSDRMANSYTFGRKILKWTKKLFFHLLDLSILNAFILFKMKNPKGGLKNFRQNLIFQM</sequence>
<protein>
    <submittedName>
        <fullName evidence="2">PiggyBac transposable element-derived protein 4</fullName>
    </submittedName>
</protein>
<dbReference type="PANTHER" id="PTHR46599:SF3">
    <property type="entry name" value="PIGGYBAC TRANSPOSABLE ELEMENT-DERIVED PROTEIN 4"/>
    <property type="match status" value="1"/>
</dbReference>
<dbReference type="PANTHER" id="PTHR46599">
    <property type="entry name" value="PIGGYBAC TRANSPOSABLE ELEMENT-DERIVED PROTEIN 4"/>
    <property type="match status" value="1"/>
</dbReference>
<dbReference type="OrthoDB" id="6512594at2759"/>
<dbReference type="Pfam" id="PF13843">
    <property type="entry name" value="DDE_Tnp_1_7"/>
    <property type="match status" value="1"/>
</dbReference>
<organism evidence="2 3">
    <name type="scientific">Stegodyphus mimosarum</name>
    <name type="common">African social velvet spider</name>
    <dbReference type="NCBI Taxonomy" id="407821"/>
    <lineage>
        <taxon>Eukaryota</taxon>
        <taxon>Metazoa</taxon>
        <taxon>Ecdysozoa</taxon>
        <taxon>Arthropoda</taxon>
        <taxon>Chelicerata</taxon>
        <taxon>Arachnida</taxon>
        <taxon>Araneae</taxon>
        <taxon>Araneomorphae</taxon>
        <taxon>Entelegynae</taxon>
        <taxon>Eresoidea</taxon>
        <taxon>Eresidae</taxon>
        <taxon>Stegodyphus</taxon>
    </lineage>
</organism>
<accession>A0A087T9U1</accession>
<evidence type="ECO:0000313" key="3">
    <source>
        <dbReference type="Proteomes" id="UP000054359"/>
    </source>
</evidence>
<keyword evidence="3" id="KW-1185">Reference proteome</keyword>